<dbReference type="EMBL" id="JAVLVT010000005">
    <property type="protein sequence ID" value="MDS1270940.1"/>
    <property type="molecule type" value="Genomic_DNA"/>
</dbReference>
<keyword evidence="1" id="KW-0812">Transmembrane</keyword>
<organism evidence="3 4">
    <name type="scientific">Lipingzhangella rawalii</name>
    <dbReference type="NCBI Taxonomy" id="2055835"/>
    <lineage>
        <taxon>Bacteria</taxon>
        <taxon>Bacillati</taxon>
        <taxon>Actinomycetota</taxon>
        <taxon>Actinomycetes</taxon>
        <taxon>Streptosporangiales</taxon>
        <taxon>Nocardiopsidaceae</taxon>
        <taxon>Lipingzhangella</taxon>
    </lineage>
</organism>
<name>A0ABU2H6M1_9ACTN</name>
<keyword evidence="1" id="KW-1133">Transmembrane helix</keyword>
<evidence type="ECO:0000313" key="4">
    <source>
        <dbReference type="Proteomes" id="UP001250214"/>
    </source>
</evidence>
<proteinExistence type="predicted"/>
<keyword evidence="1" id="KW-0472">Membrane</keyword>
<evidence type="ECO:0000259" key="2">
    <source>
        <dbReference type="Pfam" id="PF26571"/>
    </source>
</evidence>
<dbReference type="Pfam" id="PF26571">
    <property type="entry name" value="VldE"/>
    <property type="match status" value="1"/>
</dbReference>
<dbReference type="InterPro" id="IPR058593">
    <property type="entry name" value="ARB_07466-like_C"/>
</dbReference>
<gene>
    <name evidence="3" type="ORF">RIF23_11585</name>
</gene>
<protein>
    <recommendedName>
        <fullName evidence="2">ARB-07466-like C-terminal domain-containing protein</fullName>
    </recommendedName>
</protein>
<evidence type="ECO:0000313" key="3">
    <source>
        <dbReference type="EMBL" id="MDS1270940.1"/>
    </source>
</evidence>
<accession>A0ABU2H6M1</accession>
<feature type="transmembrane region" description="Helical" evidence="1">
    <location>
        <begin position="12"/>
        <end position="33"/>
    </location>
</feature>
<feature type="domain" description="ARB-07466-like C-terminal" evidence="2">
    <location>
        <begin position="114"/>
        <end position="220"/>
    </location>
</feature>
<dbReference type="RefSeq" id="WP_310912495.1">
    <property type="nucleotide sequence ID" value="NZ_JAVLVT010000005.1"/>
</dbReference>
<reference evidence="4" key="1">
    <citation type="submission" date="2023-07" db="EMBL/GenBank/DDBJ databases">
        <title>Novel species in the genus Lipingzhangella isolated from Sambhar Salt Lake.</title>
        <authorList>
            <person name="Jiya N."/>
            <person name="Kajale S."/>
            <person name="Sharma A."/>
        </authorList>
    </citation>
    <scope>NUCLEOTIDE SEQUENCE [LARGE SCALE GENOMIC DNA]</scope>
    <source>
        <strain evidence="4">LS1_29</strain>
    </source>
</reference>
<comment type="caution">
    <text evidence="3">The sequence shown here is derived from an EMBL/GenBank/DDBJ whole genome shotgun (WGS) entry which is preliminary data.</text>
</comment>
<sequence>MRPRSRRFDDRGAAFTEIAATLVVALMIVVLFIQTGVSNQVADGFRSAVCGIYGPDCDESWMEHDRPDMPQEAGSLEFGNIDYANYDFTDVDFGNYPLAAAGAGNVNMARFYAQGLHPNMLRTLEAILSTFPMPYDVGCLRDDPGSDHHVGRACDFMMAPVGQMPTPENRALGHAISEFAIANHQELGVRYVIWEQRIWHVNAPYWDPMSDRGDPTKNHFDHPHISVQP</sequence>
<keyword evidence="4" id="KW-1185">Reference proteome</keyword>
<evidence type="ECO:0000256" key="1">
    <source>
        <dbReference type="SAM" id="Phobius"/>
    </source>
</evidence>
<dbReference type="Proteomes" id="UP001250214">
    <property type="component" value="Unassembled WGS sequence"/>
</dbReference>